<name>A0AAV7VNG2_PLEWA</name>
<evidence type="ECO:0000256" key="1">
    <source>
        <dbReference type="SAM" id="MobiDB-lite"/>
    </source>
</evidence>
<dbReference type="EMBL" id="JANPWB010000003">
    <property type="protein sequence ID" value="KAJ1201722.1"/>
    <property type="molecule type" value="Genomic_DNA"/>
</dbReference>
<evidence type="ECO:0000313" key="3">
    <source>
        <dbReference type="Proteomes" id="UP001066276"/>
    </source>
</evidence>
<accession>A0AAV7VNG2</accession>
<feature type="compositionally biased region" description="Basic and acidic residues" evidence="1">
    <location>
        <begin position="83"/>
        <end position="95"/>
    </location>
</feature>
<feature type="region of interest" description="Disordered" evidence="1">
    <location>
        <begin position="1"/>
        <end position="95"/>
    </location>
</feature>
<evidence type="ECO:0000313" key="2">
    <source>
        <dbReference type="EMBL" id="KAJ1201722.1"/>
    </source>
</evidence>
<comment type="caution">
    <text evidence="2">The sequence shown here is derived from an EMBL/GenBank/DDBJ whole genome shotgun (WGS) entry which is preliminary data.</text>
</comment>
<protein>
    <submittedName>
        <fullName evidence="2">Uncharacterized protein</fullName>
    </submittedName>
</protein>
<keyword evidence="3" id="KW-1185">Reference proteome</keyword>
<proteinExistence type="predicted"/>
<organism evidence="2 3">
    <name type="scientific">Pleurodeles waltl</name>
    <name type="common">Iberian ribbed newt</name>
    <dbReference type="NCBI Taxonomy" id="8319"/>
    <lineage>
        <taxon>Eukaryota</taxon>
        <taxon>Metazoa</taxon>
        <taxon>Chordata</taxon>
        <taxon>Craniata</taxon>
        <taxon>Vertebrata</taxon>
        <taxon>Euteleostomi</taxon>
        <taxon>Amphibia</taxon>
        <taxon>Batrachia</taxon>
        <taxon>Caudata</taxon>
        <taxon>Salamandroidea</taxon>
        <taxon>Salamandridae</taxon>
        <taxon>Pleurodelinae</taxon>
        <taxon>Pleurodeles</taxon>
    </lineage>
</organism>
<dbReference type="Proteomes" id="UP001066276">
    <property type="component" value="Chromosome 2_1"/>
</dbReference>
<gene>
    <name evidence="2" type="ORF">NDU88_005528</name>
</gene>
<sequence length="175" mass="19186">MCPDSYNRTSRRSKNDVPSVEEAVVAPSAREPEGARALEQEEQEPRSGTRERQRVKETRNKRRAALGAQCTGLGASATGSKQHLLEPSRQCRADRGNQKTVTLRVVVASIPFPGAPVYEEVRVQGRQTSSALQAATALFPPATDSSSLRQLRLPPPANANHSEKFIEQSSLHYIL</sequence>
<dbReference type="AlphaFoldDB" id="A0AAV7VNG2"/>
<feature type="compositionally biased region" description="Basic and acidic residues" evidence="1">
    <location>
        <begin position="30"/>
        <end position="58"/>
    </location>
</feature>
<reference evidence="2" key="1">
    <citation type="journal article" date="2022" name="bioRxiv">
        <title>Sequencing and chromosome-scale assembly of the giantPleurodeles waltlgenome.</title>
        <authorList>
            <person name="Brown T."/>
            <person name="Elewa A."/>
            <person name="Iarovenko S."/>
            <person name="Subramanian E."/>
            <person name="Araus A.J."/>
            <person name="Petzold A."/>
            <person name="Susuki M."/>
            <person name="Suzuki K.-i.T."/>
            <person name="Hayashi T."/>
            <person name="Toyoda A."/>
            <person name="Oliveira C."/>
            <person name="Osipova E."/>
            <person name="Leigh N.D."/>
            <person name="Simon A."/>
            <person name="Yun M.H."/>
        </authorList>
    </citation>
    <scope>NUCLEOTIDE SEQUENCE</scope>
    <source>
        <strain evidence="2">20211129_DDA</strain>
        <tissue evidence="2">Liver</tissue>
    </source>
</reference>